<proteinExistence type="predicted"/>
<evidence type="ECO:0000256" key="1">
    <source>
        <dbReference type="SAM" id="MobiDB-lite"/>
    </source>
</evidence>
<evidence type="ECO:0000313" key="3">
    <source>
        <dbReference type="EMBL" id="WZW97293.1"/>
    </source>
</evidence>
<sequence length="180" mass="18537">MTQQWRDPNARRPVDINAYAPPRRSGATLWLLLVGAVAVGVVLAALLWRPAPPEAAPTASPTAQASSNLPGMPFTMPASPDDQGRWEVLGHTWTGNAVDIRVRVTCDAGSISYGFVAFSNAGTDVYEPAAGAPDPEIGSGSLAAGGSVEGNIRILLPRGDATLILTTSGGQQISALPVPG</sequence>
<keyword evidence="4" id="KW-1185">Reference proteome</keyword>
<feature type="transmembrane region" description="Helical" evidence="2">
    <location>
        <begin position="27"/>
        <end position="48"/>
    </location>
</feature>
<evidence type="ECO:0000256" key="2">
    <source>
        <dbReference type="SAM" id="Phobius"/>
    </source>
</evidence>
<feature type="compositionally biased region" description="Low complexity" evidence="1">
    <location>
        <begin position="56"/>
        <end position="67"/>
    </location>
</feature>
<gene>
    <name evidence="3" type="ORF">PCC79_10225</name>
</gene>
<dbReference type="RefSeq" id="WP_232547618.1">
    <property type="nucleotide sequence ID" value="NZ_CP115965.1"/>
</dbReference>
<keyword evidence="2" id="KW-0812">Transmembrane</keyword>
<name>A0ABZ3C3G9_9ACTN</name>
<evidence type="ECO:0000313" key="4">
    <source>
        <dbReference type="Proteomes" id="UP001434337"/>
    </source>
</evidence>
<keyword evidence="2" id="KW-0472">Membrane</keyword>
<feature type="region of interest" description="Disordered" evidence="1">
    <location>
        <begin position="53"/>
        <end position="83"/>
    </location>
</feature>
<organism evidence="3 4">
    <name type="scientific">Propioniciclava soli</name>
    <dbReference type="NCBI Taxonomy" id="2775081"/>
    <lineage>
        <taxon>Bacteria</taxon>
        <taxon>Bacillati</taxon>
        <taxon>Actinomycetota</taxon>
        <taxon>Actinomycetes</taxon>
        <taxon>Propionibacteriales</taxon>
        <taxon>Propionibacteriaceae</taxon>
        <taxon>Propioniciclava</taxon>
    </lineage>
</organism>
<keyword evidence="2" id="KW-1133">Transmembrane helix</keyword>
<dbReference type="Proteomes" id="UP001434337">
    <property type="component" value="Chromosome"/>
</dbReference>
<dbReference type="EMBL" id="CP115965">
    <property type="protein sequence ID" value="WZW97293.1"/>
    <property type="molecule type" value="Genomic_DNA"/>
</dbReference>
<reference evidence="3 4" key="1">
    <citation type="journal article" date="2023" name="Environ Microbiome">
        <title>A coral-associated actinobacterium mitigates coral bleaching under heat stress.</title>
        <authorList>
            <person name="Li J."/>
            <person name="Zou Y."/>
            <person name="Li Q."/>
            <person name="Zhang J."/>
            <person name="Bourne D.G."/>
            <person name="Lyu Y."/>
            <person name="Liu C."/>
            <person name="Zhang S."/>
        </authorList>
    </citation>
    <scope>NUCLEOTIDE SEQUENCE [LARGE SCALE GENOMIC DNA]</scope>
    <source>
        <strain evidence="3 4">SCSIO 13291</strain>
    </source>
</reference>
<accession>A0ABZ3C3G9</accession>
<evidence type="ECO:0008006" key="5">
    <source>
        <dbReference type="Google" id="ProtNLM"/>
    </source>
</evidence>
<protein>
    <recommendedName>
        <fullName evidence="5">DUF4352 domain-containing protein</fullName>
    </recommendedName>
</protein>